<evidence type="ECO:0000256" key="6">
    <source>
        <dbReference type="ARBA" id="ARBA00023136"/>
    </source>
</evidence>
<comment type="function">
    <text evidence="1 7">May be involved in both secretory and endocytic intracellular trafficking in the endosomal/prevacuolar compartments.</text>
</comment>
<dbReference type="InterPro" id="IPR004895">
    <property type="entry name" value="Prenylated_rab_accept_PRA1"/>
</dbReference>
<dbReference type="GO" id="GO:0005783">
    <property type="term" value="C:endoplasmic reticulum"/>
    <property type="evidence" value="ECO:0007669"/>
    <property type="project" value="UniProtKB-ARBA"/>
</dbReference>
<reference evidence="9 10" key="1">
    <citation type="submission" date="2024-02" db="EMBL/GenBank/DDBJ databases">
        <authorList>
            <person name="Vignale AGUSTIN F."/>
            <person name="Sosa J E."/>
            <person name="Modenutti C."/>
        </authorList>
    </citation>
    <scope>NUCLEOTIDE SEQUENCE [LARGE SCALE GENOMIC DNA]</scope>
</reference>
<evidence type="ECO:0000256" key="3">
    <source>
        <dbReference type="ARBA" id="ARBA00006483"/>
    </source>
</evidence>
<dbReference type="AlphaFoldDB" id="A0ABC8UIW0"/>
<evidence type="ECO:0000256" key="2">
    <source>
        <dbReference type="ARBA" id="ARBA00004141"/>
    </source>
</evidence>
<keyword evidence="10" id="KW-1185">Reference proteome</keyword>
<feature type="transmembrane region" description="Helical" evidence="7">
    <location>
        <begin position="219"/>
        <end position="236"/>
    </location>
</feature>
<comment type="subcellular location">
    <subcellularLocation>
        <location evidence="2 7">Membrane</location>
        <topology evidence="2 7">Multi-pass membrane protein</topology>
    </subcellularLocation>
</comment>
<gene>
    <name evidence="9" type="ORF">ILEXP_LOCUS50933</name>
</gene>
<protein>
    <recommendedName>
        <fullName evidence="7">PRA1 family protein</fullName>
    </recommendedName>
</protein>
<keyword evidence="7" id="KW-0813">Transport</keyword>
<evidence type="ECO:0000256" key="7">
    <source>
        <dbReference type="RuleBase" id="RU363107"/>
    </source>
</evidence>
<evidence type="ECO:0000313" key="10">
    <source>
        <dbReference type="Proteomes" id="UP001642360"/>
    </source>
</evidence>
<feature type="transmembrane region" description="Helical" evidence="7">
    <location>
        <begin position="163"/>
        <end position="181"/>
    </location>
</feature>
<name>A0ABC8UIW0_9AQUA</name>
<keyword evidence="4 7" id="KW-0812">Transmembrane</keyword>
<dbReference type="Proteomes" id="UP001642360">
    <property type="component" value="Unassembled WGS sequence"/>
</dbReference>
<feature type="transmembrane region" description="Helical" evidence="7">
    <location>
        <begin position="193"/>
        <end position="213"/>
    </location>
</feature>
<dbReference type="Pfam" id="PF03208">
    <property type="entry name" value="PRA1"/>
    <property type="match status" value="1"/>
</dbReference>
<evidence type="ECO:0000256" key="4">
    <source>
        <dbReference type="ARBA" id="ARBA00022692"/>
    </source>
</evidence>
<accession>A0ABC8UIW0</accession>
<comment type="similarity">
    <text evidence="3 7">Belongs to the PRA1 family.</text>
</comment>
<keyword evidence="6 7" id="KW-0472">Membrane</keyword>
<dbReference type="GO" id="GO:0016192">
    <property type="term" value="P:vesicle-mediated transport"/>
    <property type="evidence" value="ECO:0007669"/>
    <property type="project" value="UniProtKB-ARBA"/>
</dbReference>
<dbReference type="PANTHER" id="PTHR19317">
    <property type="entry name" value="PRENYLATED RAB ACCEPTOR 1-RELATED"/>
    <property type="match status" value="1"/>
</dbReference>
<comment type="caution">
    <text evidence="9">The sequence shown here is derived from an EMBL/GenBank/DDBJ whole genome shotgun (WGS) entry which is preliminary data.</text>
</comment>
<proteinExistence type="inferred from homology"/>
<organism evidence="9 10">
    <name type="scientific">Ilex paraguariensis</name>
    <name type="common">yerba mate</name>
    <dbReference type="NCBI Taxonomy" id="185542"/>
    <lineage>
        <taxon>Eukaryota</taxon>
        <taxon>Viridiplantae</taxon>
        <taxon>Streptophyta</taxon>
        <taxon>Embryophyta</taxon>
        <taxon>Tracheophyta</taxon>
        <taxon>Spermatophyta</taxon>
        <taxon>Magnoliopsida</taxon>
        <taxon>eudicotyledons</taxon>
        <taxon>Gunneridae</taxon>
        <taxon>Pentapetalae</taxon>
        <taxon>asterids</taxon>
        <taxon>campanulids</taxon>
        <taxon>Aquifoliales</taxon>
        <taxon>Aquifoliaceae</taxon>
        <taxon>Ilex</taxon>
    </lineage>
</organism>
<feature type="compositionally biased region" description="Basic and acidic residues" evidence="8">
    <location>
        <begin position="53"/>
        <end position="63"/>
    </location>
</feature>
<feature type="region of interest" description="Disordered" evidence="8">
    <location>
        <begin position="51"/>
        <end position="83"/>
    </location>
</feature>
<evidence type="ECO:0000256" key="1">
    <source>
        <dbReference type="ARBA" id="ARBA00002501"/>
    </source>
</evidence>
<evidence type="ECO:0000313" key="9">
    <source>
        <dbReference type="EMBL" id="CAK9180908.1"/>
    </source>
</evidence>
<dbReference type="PANTHER" id="PTHR19317:SF2">
    <property type="entry name" value="PRA1 FAMILY PROTEIN F2"/>
    <property type="match status" value="1"/>
</dbReference>
<feature type="transmembrane region" description="Helical" evidence="7">
    <location>
        <begin position="139"/>
        <end position="157"/>
    </location>
</feature>
<evidence type="ECO:0000256" key="8">
    <source>
        <dbReference type="SAM" id="MobiDB-lite"/>
    </source>
</evidence>
<dbReference type="EMBL" id="CAUOFW020007858">
    <property type="protein sequence ID" value="CAK9180908.1"/>
    <property type="molecule type" value="Genomic_DNA"/>
</dbReference>
<keyword evidence="5 7" id="KW-1133">Transmembrane helix</keyword>
<evidence type="ECO:0000256" key="5">
    <source>
        <dbReference type="ARBA" id="ARBA00022989"/>
    </source>
</evidence>
<dbReference type="GO" id="GO:0016020">
    <property type="term" value="C:membrane"/>
    <property type="evidence" value="ECO:0007669"/>
    <property type="project" value="UniProtKB-SubCell"/>
</dbReference>
<sequence length="261" mass="28997">MDPNHCQSSTNYDKNLKKSTVDDEAFFWELPTSHVVAATGLVGISPSLHNRRPHDACTKKAKGDSFGPNSPETRRKMTTYGTIPTSSSGGTNLEYLSRAKERLKSGLSTRRPWKEMFNIRSINLPSSFRDAIGRIRTNIGYFSMNYAIIVLIILFLSLLWHPISMIVFIVLMAVWLFLYFLRDEPLMIFGRTIGDRVVLIVLSVVTIVLLLLTRATLNILVSLLVGVVVVLIHAALRKTDDLFLDEEAAGTGGLLSTASPS</sequence>